<dbReference type="PROSITE" id="PS00031">
    <property type="entry name" value="NUCLEAR_REC_DBD_1"/>
    <property type="match status" value="1"/>
</dbReference>
<keyword evidence="4 10" id="KW-0862">Zinc</keyword>
<evidence type="ECO:0000256" key="10">
    <source>
        <dbReference type="RuleBase" id="RU004334"/>
    </source>
</evidence>
<evidence type="ECO:0000256" key="3">
    <source>
        <dbReference type="ARBA" id="ARBA00022771"/>
    </source>
</evidence>
<dbReference type="OrthoDB" id="9996608at2759"/>
<proteinExistence type="inferred from homology"/>
<dbReference type="Gene3D" id="3.30.50.10">
    <property type="entry name" value="Erythroid Transcription Factor GATA-1, subunit A"/>
    <property type="match status" value="1"/>
</dbReference>
<evidence type="ECO:0000256" key="4">
    <source>
        <dbReference type="ARBA" id="ARBA00022833"/>
    </source>
</evidence>
<dbReference type="SUPFAM" id="SSF57716">
    <property type="entry name" value="Glucocorticoid receptor-like (DNA-binding domain)"/>
    <property type="match status" value="1"/>
</dbReference>
<dbReference type="SMART" id="SM00399">
    <property type="entry name" value="ZnF_C4"/>
    <property type="match status" value="1"/>
</dbReference>
<evidence type="ECO:0000256" key="5">
    <source>
        <dbReference type="ARBA" id="ARBA00023015"/>
    </source>
</evidence>
<evidence type="ECO:0000313" key="14">
    <source>
        <dbReference type="Proteomes" id="UP000580250"/>
    </source>
</evidence>
<dbReference type="GO" id="GO:0005634">
    <property type="term" value="C:nucleus"/>
    <property type="evidence" value="ECO:0007669"/>
    <property type="project" value="UniProtKB-SubCell"/>
</dbReference>
<feature type="domain" description="Nuclear receptor" evidence="11">
    <location>
        <begin position="6"/>
        <end position="92"/>
    </location>
</feature>
<dbReference type="SUPFAM" id="SSF48508">
    <property type="entry name" value="Nuclear receptor ligand-binding domain"/>
    <property type="match status" value="1"/>
</dbReference>
<dbReference type="PROSITE" id="PS51030">
    <property type="entry name" value="NUCLEAR_REC_DBD_2"/>
    <property type="match status" value="1"/>
</dbReference>
<keyword evidence="8 10" id="KW-0675">Receptor</keyword>
<reference evidence="13 14" key="1">
    <citation type="submission" date="2020-08" db="EMBL/GenBank/DDBJ databases">
        <authorList>
            <person name="Koutsovoulos G."/>
            <person name="Danchin GJ E."/>
        </authorList>
    </citation>
    <scope>NUCLEOTIDE SEQUENCE [LARGE SCALE GENOMIC DNA]</scope>
</reference>
<dbReference type="Gene3D" id="1.10.565.10">
    <property type="entry name" value="Retinoid X Receptor"/>
    <property type="match status" value="1"/>
</dbReference>
<dbReference type="Proteomes" id="UP000580250">
    <property type="component" value="Unassembled WGS sequence"/>
</dbReference>
<dbReference type="GO" id="GO:0003700">
    <property type="term" value="F:DNA-binding transcription factor activity"/>
    <property type="evidence" value="ECO:0007669"/>
    <property type="project" value="InterPro"/>
</dbReference>
<comment type="caution">
    <text evidence="13">The sequence shown here is derived from an EMBL/GenBank/DDBJ whole genome shotgun (WGS) entry which is preliminary data.</text>
</comment>
<keyword evidence="3 10" id="KW-0863">Zinc-finger</keyword>
<dbReference type="InterPro" id="IPR000536">
    <property type="entry name" value="Nucl_hrmn_rcpt_lig-bd"/>
</dbReference>
<evidence type="ECO:0000256" key="1">
    <source>
        <dbReference type="ARBA" id="ARBA00005993"/>
    </source>
</evidence>
<evidence type="ECO:0000259" key="11">
    <source>
        <dbReference type="PROSITE" id="PS51030"/>
    </source>
</evidence>
<sequence>MKRTSIKQCKVCGTKDKVCFHYGVSTCRACGAFFRRYLESENKCRYIECNYICLQEQFSNKGEKSETNLADCKKCRLEKCFSVGMKKLDVGYIRQDICREAMEEQRNEINPSNPPIVGTTIKDINLINPLLPIIEATKRIMHAFNDLDDIFLKGPIFFEEIILSNFNIFRLTDNFSVNFDLIFNGNFVLKPNPRPIPFDELKSWESSLQNEGMLNSRAQKCFLVDRLLCVGIARSFPVFEKLTLSDQVAHLRQAYNVFVSFTSSYLAWELGSETWTRKDGVMPALGIMKNDVFLQDDKILKWSDYSFTKSVGYFKRAALTKIEFALLIAIIFTKSNATDISVEGKELLLDEFNKYTQNLLRYNQRRLGLIEGAQRLAECSRLISRSIENEYALRLMLSHQFKYYSMGATCFKLINFFENFLNKTD</sequence>
<evidence type="ECO:0000256" key="2">
    <source>
        <dbReference type="ARBA" id="ARBA00022723"/>
    </source>
</evidence>
<comment type="similarity">
    <text evidence="1 10">Belongs to the nuclear hormone receptor family.</text>
</comment>
<organism evidence="13 14">
    <name type="scientific">Meloidogyne enterolobii</name>
    <name type="common">Root-knot nematode worm</name>
    <name type="synonym">Meloidogyne mayaguensis</name>
    <dbReference type="NCBI Taxonomy" id="390850"/>
    <lineage>
        <taxon>Eukaryota</taxon>
        <taxon>Metazoa</taxon>
        <taxon>Ecdysozoa</taxon>
        <taxon>Nematoda</taxon>
        <taxon>Chromadorea</taxon>
        <taxon>Rhabditida</taxon>
        <taxon>Tylenchina</taxon>
        <taxon>Tylenchomorpha</taxon>
        <taxon>Tylenchoidea</taxon>
        <taxon>Meloidogynidae</taxon>
        <taxon>Meloidogyninae</taxon>
        <taxon>Meloidogyne</taxon>
    </lineage>
</organism>
<evidence type="ECO:0000256" key="7">
    <source>
        <dbReference type="ARBA" id="ARBA00023163"/>
    </source>
</evidence>
<dbReference type="PRINTS" id="PR00047">
    <property type="entry name" value="STROIDFINGER"/>
</dbReference>
<feature type="domain" description="NR LBD" evidence="12">
    <location>
        <begin position="193"/>
        <end position="420"/>
    </location>
</feature>
<dbReference type="AlphaFoldDB" id="A0A6V7VFH3"/>
<dbReference type="InterPro" id="IPR001628">
    <property type="entry name" value="Znf_hrmn_rcpt"/>
</dbReference>
<dbReference type="PROSITE" id="PS51843">
    <property type="entry name" value="NR_LBD"/>
    <property type="match status" value="1"/>
</dbReference>
<dbReference type="InterPro" id="IPR035500">
    <property type="entry name" value="NHR-like_dom_sf"/>
</dbReference>
<dbReference type="Pfam" id="PF00104">
    <property type="entry name" value="Hormone_recep"/>
    <property type="match status" value="1"/>
</dbReference>
<keyword evidence="7 10" id="KW-0804">Transcription</keyword>
<evidence type="ECO:0000313" key="13">
    <source>
        <dbReference type="EMBL" id="CAD2173700.1"/>
    </source>
</evidence>
<dbReference type="GO" id="GO:0008270">
    <property type="term" value="F:zinc ion binding"/>
    <property type="evidence" value="ECO:0007669"/>
    <property type="project" value="UniProtKB-KW"/>
</dbReference>
<comment type="subcellular location">
    <subcellularLocation>
        <location evidence="10">Nucleus</location>
    </subcellularLocation>
</comment>
<evidence type="ECO:0000256" key="8">
    <source>
        <dbReference type="ARBA" id="ARBA00023170"/>
    </source>
</evidence>
<dbReference type="GO" id="GO:0043565">
    <property type="term" value="F:sequence-specific DNA binding"/>
    <property type="evidence" value="ECO:0007669"/>
    <property type="project" value="InterPro"/>
</dbReference>
<keyword evidence="5 10" id="KW-0805">Transcription regulation</keyword>
<keyword evidence="2 10" id="KW-0479">Metal-binding</keyword>
<dbReference type="EMBL" id="CAJEWN010000222">
    <property type="protein sequence ID" value="CAD2173700.1"/>
    <property type="molecule type" value="Genomic_DNA"/>
</dbReference>
<name>A0A6V7VFH3_MELEN</name>
<dbReference type="SMART" id="SM00430">
    <property type="entry name" value="HOLI"/>
    <property type="match status" value="1"/>
</dbReference>
<evidence type="ECO:0000259" key="12">
    <source>
        <dbReference type="PROSITE" id="PS51843"/>
    </source>
</evidence>
<dbReference type="Pfam" id="PF00105">
    <property type="entry name" value="zf-C4"/>
    <property type="match status" value="1"/>
</dbReference>
<protein>
    <submittedName>
        <fullName evidence="13">Uncharacterized protein</fullName>
    </submittedName>
</protein>
<keyword evidence="6 10" id="KW-0238">DNA-binding</keyword>
<dbReference type="InterPro" id="IPR013088">
    <property type="entry name" value="Znf_NHR/GATA"/>
</dbReference>
<keyword evidence="9 10" id="KW-0539">Nucleus</keyword>
<evidence type="ECO:0000256" key="6">
    <source>
        <dbReference type="ARBA" id="ARBA00023125"/>
    </source>
</evidence>
<gene>
    <name evidence="13" type="ORF">MENT_LOCUS25321</name>
</gene>
<dbReference type="PANTHER" id="PTHR24083">
    <property type="entry name" value="NUCLEAR HORMONE RECEPTOR"/>
    <property type="match status" value="1"/>
</dbReference>
<dbReference type="InterPro" id="IPR050274">
    <property type="entry name" value="Nuclear_hormone_rcpt_NR2"/>
</dbReference>
<evidence type="ECO:0000256" key="9">
    <source>
        <dbReference type="ARBA" id="ARBA00023242"/>
    </source>
</evidence>
<accession>A0A6V7VFH3</accession>